<organism evidence="12 13">
    <name type="scientific">Brassicogethes aeneus</name>
    <name type="common">Rape pollen beetle</name>
    <name type="synonym">Meligethes aeneus</name>
    <dbReference type="NCBI Taxonomy" id="1431903"/>
    <lineage>
        <taxon>Eukaryota</taxon>
        <taxon>Metazoa</taxon>
        <taxon>Ecdysozoa</taxon>
        <taxon>Arthropoda</taxon>
        <taxon>Hexapoda</taxon>
        <taxon>Insecta</taxon>
        <taxon>Pterygota</taxon>
        <taxon>Neoptera</taxon>
        <taxon>Endopterygota</taxon>
        <taxon>Coleoptera</taxon>
        <taxon>Polyphaga</taxon>
        <taxon>Cucujiformia</taxon>
        <taxon>Nitidulidae</taxon>
        <taxon>Meligethinae</taxon>
        <taxon>Brassicogethes</taxon>
    </lineage>
</organism>
<comment type="similarity">
    <text evidence="2 11">Belongs to the mitochondrial carrier (TC 2.A.29) family.</text>
</comment>
<evidence type="ECO:0008006" key="14">
    <source>
        <dbReference type="Google" id="ProtNLM"/>
    </source>
</evidence>
<dbReference type="AlphaFoldDB" id="A0A9P0B443"/>
<evidence type="ECO:0000313" key="13">
    <source>
        <dbReference type="Proteomes" id="UP001154078"/>
    </source>
</evidence>
<protein>
    <recommendedName>
        <fullName evidence="14">Solute carrier family 25 member 35</fullName>
    </recommendedName>
</protein>
<keyword evidence="4 10" id="KW-0812">Transmembrane</keyword>
<evidence type="ECO:0000313" key="12">
    <source>
        <dbReference type="EMBL" id="CAH0554853.1"/>
    </source>
</evidence>
<dbReference type="InterPro" id="IPR051508">
    <property type="entry name" value="Mito_Carrier_Antiporter"/>
</dbReference>
<reference evidence="12" key="1">
    <citation type="submission" date="2021-12" db="EMBL/GenBank/DDBJ databases">
        <authorList>
            <person name="King R."/>
        </authorList>
    </citation>
    <scope>NUCLEOTIDE SEQUENCE</scope>
</reference>
<name>A0A9P0B443_BRAAE</name>
<feature type="repeat" description="Solcar" evidence="10">
    <location>
        <begin position="1"/>
        <end position="90"/>
    </location>
</feature>
<dbReference type="GO" id="GO:0005743">
    <property type="term" value="C:mitochondrial inner membrane"/>
    <property type="evidence" value="ECO:0007669"/>
    <property type="project" value="UniProtKB-SubCell"/>
</dbReference>
<evidence type="ECO:0000256" key="6">
    <source>
        <dbReference type="ARBA" id="ARBA00022792"/>
    </source>
</evidence>
<keyword evidence="13" id="KW-1185">Reference proteome</keyword>
<sequence>MEFAIGGMAAVGAGFFTNPLDVVKCRMQLQGELQAKGHHAVHYRNVFHATYMIVKHDGVLALQNGLAPALLVQLVLNGIRLGTFQFIENKGYLNDEIGQRSHFKTILGGGFSALVGQLVCTPLFLIKTHQQSQASAVIAVGYQNEKAGLIKSFVNIYGKHGIKGLYRGGVAGIPRASVGSAAQLGTFNYVKEYIQQYENLRGHPYVVSFLGSLVGGVAISIMMTPFDLILTRICNQPIDKNGRGILYTSYFDCVKKVYRAEGPAAFYKGIGPMYLRLGPHTVLCLSFWDALKRLHDKYWSI</sequence>
<keyword evidence="9 10" id="KW-0472">Membrane</keyword>
<gene>
    <name evidence="12" type="ORF">MELIAE_LOCUS6347</name>
</gene>
<evidence type="ECO:0000256" key="10">
    <source>
        <dbReference type="PROSITE-ProRule" id="PRU00282"/>
    </source>
</evidence>
<dbReference type="PANTHER" id="PTHR45928:SF1">
    <property type="entry name" value="RE38146P"/>
    <property type="match status" value="1"/>
</dbReference>
<keyword evidence="5" id="KW-0677">Repeat</keyword>
<evidence type="ECO:0000256" key="2">
    <source>
        <dbReference type="ARBA" id="ARBA00006375"/>
    </source>
</evidence>
<dbReference type="SUPFAM" id="SSF103506">
    <property type="entry name" value="Mitochondrial carrier"/>
    <property type="match status" value="1"/>
</dbReference>
<keyword evidence="3 11" id="KW-0813">Transport</keyword>
<feature type="repeat" description="Solcar" evidence="10">
    <location>
        <begin position="100"/>
        <end position="193"/>
    </location>
</feature>
<feature type="repeat" description="Solcar" evidence="10">
    <location>
        <begin position="203"/>
        <end position="294"/>
    </location>
</feature>
<dbReference type="InterPro" id="IPR023395">
    <property type="entry name" value="MCP_dom_sf"/>
</dbReference>
<evidence type="ECO:0000256" key="11">
    <source>
        <dbReference type="RuleBase" id="RU000488"/>
    </source>
</evidence>
<dbReference type="PANTHER" id="PTHR45928">
    <property type="entry name" value="RE38146P"/>
    <property type="match status" value="1"/>
</dbReference>
<evidence type="ECO:0000256" key="8">
    <source>
        <dbReference type="ARBA" id="ARBA00023128"/>
    </source>
</evidence>
<evidence type="ECO:0000256" key="1">
    <source>
        <dbReference type="ARBA" id="ARBA00004448"/>
    </source>
</evidence>
<evidence type="ECO:0000256" key="5">
    <source>
        <dbReference type="ARBA" id="ARBA00022737"/>
    </source>
</evidence>
<comment type="subcellular location">
    <subcellularLocation>
        <location evidence="1">Mitochondrion inner membrane</location>
        <topology evidence="1">Multi-pass membrane protein</topology>
    </subcellularLocation>
</comment>
<keyword evidence="6" id="KW-0999">Mitochondrion inner membrane</keyword>
<evidence type="ECO:0000256" key="9">
    <source>
        <dbReference type="ARBA" id="ARBA00023136"/>
    </source>
</evidence>
<evidence type="ECO:0000256" key="7">
    <source>
        <dbReference type="ARBA" id="ARBA00022989"/>
    </source>
</evidence>
<keyword evidence="8" id="KW-0496">Mitochondrion</keyword>
<dbReference type="Gene3D" id="1.50.40.10">
    <property type="entry name" value="Mitochondrial carrier domain"/>
    <property type="match status" value="1"/>
</dbReference>
<proteinExistence type="inferred from homology"/>
<dbReference type="OrthoDB" id="6703404at2759"/>
<dbReference type="PROSITE" id="PS50920">
    <property type="entry name" value="SOLCAR"/>
    <property type="match status" value="3"/>
</dbReference>
<evidence type="ECO:0000256" key="3">
    <source>
        <dbReference type="ARBA" id="ARBA00022448"/>
    </source>
</evidence>
<dbReference type="Proteomes" id="UP001154078">
    <property type="component" value="Chromosome 4"/>
</dbReference>
<dbReference type="Pfam" id="PF00153">
    <property type="entry name" value="Mito_carr"/>
    <property type="match status" value="3"/>
</dbReference>
<dbReference type="EMBL" id="OV121135">
    <property type="protein sequence ID" value="CAH0554853.1"/>
    <property type="molecule type" value="Genomic_DNA"/>
</dbReference>
<evidence type="ECO:0000256" key="4">
    <source>
        <dbReference type="ARBA" id="ARBA00022692"/>
    </source>
</evidence>
<accession>A0A9P0B443</accession>
<keyword evidence="7" id="KW-1133">Transmembrane helix</keyword>
<dbReference type="InterPro" id="IPR018108">
    <property type="entry name" value="MCP_transmembrane"/>
</dbReference>